<proteinExistence type="predicted"/>
<evidence type="ECO:0000313" key="2">
    <source>
        <dbReference type="Proteomes" id="UP001060215"/>
    </source>
</evidence>
<dbReference type="EMBL" id="CM045770">
    <property type="protein sequence ID" value="KAI7991717.1"/>
    <property type="molecule type" value="Genomic_DNA"/>
</dbReference>
<keyword evidence="2" id="KW-1185">Reference proteome</keyword>
<name>A0ACC0FUG8_9ERIC</name>
<organism evidence="1 2">
    <name type="scientific">Camellia lanceoleosa</name>
    <dbReference type="NCBI Taxonomy" id="1840588"/>
    <lineage>
        <taxon>Eukaryota</taxon>
        <taxon>Viridiplantae</taxon>
        <taxon>Streptophyta</taxon>
        <taxon>Embryophyta</taxon>
        <taxon>Tracheophyta</taxon>
        <taxon>Spermatophyta</taxon>
        <taxon>Magnoliopsida</taxon>
        <taxon>eudicotyledons</taxon>
        <taxon>Gunneridae</taxon>
        <taxon>Pentapetalae</taxon>
        <taxon>asterids</taxon>
        <taxon>Ericales</taxon>
        <taxon>Theaceae</taxon>
        <taxon>Camellia</taxon>
    </lineage>
</organism>
<reference evidence="1 2" key="1">
    <citation type="journal article" date="2022" name="Plant J.">
        <title>Chromosome-level genome of Camellia lanceoleosa provides a valuable resource for understanding genome evolution and self-incompatibility.</title>
        <authorList>
            <person name="Gong W."/>
            <person name="Xiao S."/>
            <person name="Wang L."/>
            <person name="Liao Z."/>
            <person name="Chang Y."/>
            <person name="Mo W."/>
            <person name="Hu G."/>
            <person name="Li W."/>
            <person name="Zhao G."/>
            <person name="Zhu H."/>
            <person name="Hu X."/>
            <person name="Ji K."/>
            <person name="Xiang X."/>
            <person name="Song Q."/>
            <person name="Yuan D."/>
            <person name="Jin S."/>
            <person name="Zhang L."/>
        </authorList>
    </citation>
    <scope>NUCLEOTIDE SEQUENCE [LARGE SCALE GENOMIC DNA]</scope>
    <source>
        <strain evidence="1">SQ_2022a</strain>
    </source>
</reference>
<accession>A0ACC0FUG8</accession>
<gene>
    <name evidence="1" type="ORF">LOK49_LG12G02844</name>
</gene>
<protein>
    <submittedName>
        <fullName evidence="1">Uncharacterized protein</fullName>
    </submittedName>
</protein>
<sequence>MAAHQICLQVWLVVSLLTDALVASGRDGALLVDLDSTQKREIVTRKKRASIEFNRIAHKVSLAAILGLSFGSLATLFTKDAEVLGVVKTGVLVCLLAMSSYLSIFVSLSEWSSAKIFLVWRFLKLLHFVSASQPVNALAFIFDGLHYGVSDFPYAACSMMVVGAISSAFQLYVPSIFGLREYHPKMVHGGFTHRDLKDLSLIVLDDPTITKAFVPHGHHRNLDPSLVTNQQVGFPSTVSSQTSYMAISNAVMARIQGLRVTLGSVKGIVMMKYSGLAWLLQQPKAFRIETLA</sequence>
<comment type="caution">
    <text evidence="1">The sequence shown here is derived from an EMBL/GenBank/DDBJ whole genome shotgun (WGS) entry which is preliminary data.</text>
</comment>
<evidence type="ECO:0000313" key="1">
    <source>
        <dbReference type="EMBL" id="KAI7991717.1"/>
    </source>
</evidence>
<dbReference type="Proteomes" id="UP001060215">
    <property type="component" value="Chromosome 13"/>
</dbReference>